<dbReference type="Gene3D" id="1.10.8.10">
    <property type="entry name" value="DNA helicase RuvA subunit, C-terminal domain"/>
    <property type="match status" value="1"/>
</dbReference>
<evidence type="ECO:0000259" key="6">
    <source>
        <dbReference type="Pfam" id="PF00889"/>
    </source>
</evidence>
<keyword evidence="3 5" id="KW-0251">Elongation factor</keyword>
<dbReference type="FunFam" id="1.10.8.10:FF:000001">
    <property type="entry name" value="Elongation factor Ts"/>
    <property type="match status" value="1"/>
</dbReference>
<dbReference type="Gene3D" id="3.30.479.20">
    <property type="entry name" value="Elongation factor Ts, dimerisation domain"/>
    <property type="match status" value="1"/>
</dbReference>
<dbReference type="PANTHER" id="PTHR11741">
    <property type="entry name" value="ELONGATION FACTOR TS"/>
    <property type="match status" value="1"/>
</dbReference>
<dbReference type="SUPFAM" id="SSF54713">
    <property type="entry name" value="Elongation factor Ts (EF-Ts), dimerisation domain"/>
    <property type="match status" value="1"/>
</dbReference>
<evidence type="ECO:0000256" key="3">
    <source>
        <dbReference type="ARBA" id="ARBA00022768"/>
    </source>
</evidence>
<dbReference type="HAMAP" id="MF_00050">
    <property type="entry name" value="EF_Ts"/>
    <property type="match status" value="1"/>
</dbReference>
<dbReference type="NCBIfam" id="TIGR00116">
    <property type="entry name" value="tsf"/>
    <property type="match status" value="1"/>
</dbReference>
<keyword evidence="5" id="KW-0963">Cytoplasm</keyword>
<organism evidence="7 8">
    <name type="scientific">candidate division WWE3 bacterium CG08_land_8_20_14_0_20_43_13</name>
    <dbReference type="NCBI Taxonomy" id="1975087"/>
    <lineage>
        <taxon>Bacteria</taxon>
        <taxon>Katanobacteria</taxon>
    </lineage>
</organism>
<comment type="similarity">
    <text evidence="1 5">Belongs to the EF-Ts family.</text>
</comment>
<reference evidence="8" key="1">
    <citation type="submission" date="2017-09" db="EMBL/GenBank/DDBJ databases">
        <title>Depth-based differentiation of microbial function through sediment-hosted aquifers and enrichment of novel symbionts in the deep terrestrial subsurface.</title>
        <authorList>
            <person name="Probst A.J."/>
            <person name="Ladd B."/>
            <person name="Jarett J.K."/>
            <person name="Geller-Mcgrath D.E."/>
            <person name="Sieber C.M.K."/>
            <person name="Emerson J.B."/>
            <person name="Anantharaman K."/>
            <person name="Thomas B.C."/>
            <person name="Malmstrom R."/>
            <person name="Stieglmeier M."/>
            <person name="Klingl A."/>
            <person name="Woyke T."/>
            <person name="Ryan C.M."/>
            <person name="Banfield J.F."/>
        </authorList>
    </citation>
    <scope>NUCLEOTIDE SEQUENCE [LARGE SCALE GENOMIC DNA]</scope>
</reference>
<evidence type="ECO:0000313" key="8">
    <source>
        <dbReference type="Proteomes" id="UP000231414"/>
    </source>
</evidence>
<gene>
    <name evidence="5 7" type="primary">tsf</name>
    <name evidence="7" type="ORF">COT52_01790</name>
</gene>
<keyword evidence="4 5" id="KW-0648">Protein biosynthesis</keyword>
<dbReference type="InterPro" id="IPR009060">
    <property type="entry name" value="UBA-like_sf"/>
</dbReference>
<dbReference type="InterPro" id="IPR036402">
    <property type="entry name" value="EF-Ts_dimer_sf"/>
</dbReference>
<sequence>MSISLDDLKVLRAQTGAGVLACRSALEESDGDMEQAIAILKVKGLEKAAEKSDREIRDGLVVSYIHSGGKIGSLVKLGCETDFVARMDEFKELATNIAQQAAAMAPSSVDELLEQSYIRDPSKTVGDLVTDLVAKVKENIVLVDYYRLEV</sequence>
<evidence type="ECO:0000256" key="2">
    <source>
        <dbReference type="ARBA" id="ARBA00016956"/>
    </source>
</evidence>
<dbReference type="PANTHER" id="PTHR11741:SF0">
    <property type="entry name" value="ELONGATION FACTOR TS, MITOCHONDRIAL"/>
    <property type="match status" value="1"/>
</dbReference>
<comment type="function">
    <text evidence="5">Associates with the EF-Tu.GDP complex and induces the exchange of GDP to GTP. It remains bound to the aminoacyl-tRNA.EF-Tu.GTP complex up to the GTP hydrolysis stage on the ribosome.</text>
</comment>
<feature type="domain" description="Translation elongation factor EFTs/EF1B dimerisation" evidence="6">
    <location>
        <begin position="73"/>
        <end position="144"/>
    </location>
</feature>
<dbReference type="SUPFAM" id="SSF46934">
    <property type="entry name" value="UBA-like"/>
    <property type="match status" value="1"/>
</dbReference>
<evidence type="ECO:0000313" key="7">
    <source>
        <dbReference type="EMBL" id="PIS20819.1"/>
    </source>
</evidence>
<name>A0A2H0X9G8_UNCKA</name>
<proteinExistence type="inferred from homology"/>
<dbReference type="InterPro" id="IPR001816">
    <property type="entry name" value="Transl_elong_EFTs/EF1B"/>
</dbReference>
<evidence type="ECO:0000256" key="1">
    <source>
        <dbReference type="ARBA" id="ARBA00005532"/>
    </source>
</evidence>
<dbReference type="GO" id="GO:0003746">
    <property type="term" value="F:translation elongation factor activity"/>
    <property type="evidence" value="ECO:0007669"/>
    <property type="project" value="UniProtKB-UniRule"/>
</dbReference>
<dbReference type="InterPro" id="IPR014039">
    <property type="entry name" value="Transl_elong_EFTs/EF1B_dimer"/>
</dbReference>
<protein>
    <recommendedName>
        <fullName evidence="2 5">Elongation factor Ts</fullName>
        <shortName evidence="5">EF-Ts</shortName>
    </recommendedName>
</protein>
<evidence type="ECO:0000256" key="5">
    <source>
        <dbReference type="HAMAP-Rule" id="MF_00050"/>
    </source>
</evidence>
<accession>A0A2H0X9G8</accession>
<feature type="region of interest" description="Involved in Mg(2+) ion dislocation from EF-Tu" evidence="5">
    <location>
        <begin position="81"/>
        <end position="84"/>
    </location>
</feature>
<evidence type="ECO:0000256" key="4">
    <source>
        <dbReference type="ARBA" id="ARBA00022917"/>
    </source>
</evidence>
<dbReference type="GO" id="GO:0005737">
    <property type="term" value="C:cytoplasm"/>
    <property type="evidence" value="ECO:0007669"/>
    <property type="project" value="UniProtKB-SubCell"/>
</dbReference>
<dbReference type="Proteomes" id="UP000231414">
    <property type="component" value="Unassembled WGS sequence"/>
</dbReference>
<dbReference type="CDD" id="cd14275">
    <property type="entry name" value="UBA_EF-Ts"/>
    <property type="match status" value="1"/>
</dbReference>
<comment type="subcellular location">
    <subcellularLocation>
        <location evidence="5">Cytoplasm</location>
    </subcellularLocation>
</comment>
<dbReference type="Pfam" id="PF00889">
    <property type="entry name" value="EF_TS"/>
    <property type="match status" value="1"/>
</dbReference>
<dbReference type="AlphaFoldDB" id="A0A2H0X9G8"/>
<comment type="caution">
    <text evidence="7">The sequence shown here is derived from an EMBL/GenBank/DDBJ whole genome shotgun (WGS) entry which is preliminary data.</text>
</comment>
<dbReference type="EMBL" id="PEYW01000027">
    <property type="protein sequence ID" value="PIS20819.1"/>
    <property type="molecule type" value="Genomic_DNA"/>
</dbReference>